<keyword evidence="3" id="KW-1185">Reference proteome</keyword>
<organism evidence="2 3">
    <name type="scientific">Photobacterium jeanii</name>
    <dbReference type="NCBI Taxonomy" id="858640"/>
    <lineage>
        <taxon>Bacteria</taxon>
        <taxon>Pseudomonadati</taxon>
        <taxon>Pseudomonadota</taxon>
        <taxon>Gammaproteobacteria</taxon>
        <taxon>Vibrionales</taxon>
        <taxon>Vibrionaceae</taxon>
        <taxon>Photobacterium</taxon>
    </lineage>
</organism>
<dbReference type="AlphaFoldDB" id="A0A178K8X6"/>
<evidence type="ECO:0000259" key="1">
    <source>
        <dbReference type="Pfam" id="PF03372"/>
    </source>
</evidence>
<protein>
    <recommendedName>
        <fullName evidence="1">Endonuclease/exonuclease/phosphatase domain-containing protein</fullName>
    </recommendedName>
</protein>
<feature type="domain" description="Endonuclease/exonuclease/phosphatase" evidence="1">
    <location>
        <begin position="31"/>
        <end position="347"/>
    </location>
</feature>
<dbReference type="RefSeq" id="WP_068333264.1">
    <property type="nucleotide sequence ID" value="NZ_LVHF01000029.1"/>
</dbReference>
<dbReference type="SUPFAM" id="SSF56219">
    <property type="entry name" value="DNase I-like"/>
    <property type="match status" value="1"/>
</dbReference>
<evidence type="ECO:0000313" key="2">
    <source>
        <dbReference type="EMBL" id="OAN13142.1"/>
    </source>
</evidence>
<accession>A0A178K8X6</accession>
<dbReference type="STRING" id="858640.A3K86_15895"/>
<dbReference type="GO" id="GO:0003824">
    <property type="term" value="F:catalytic activity"/>
    <property type="evidence" value="ECO:0007669"/>
    <property type="project" value="InterPro"/>
</dbReference>
<dbReference type="Proteomes" id="UP000078503">
    <property type="component" value="Unassembled WGS sequence"/>
</dbReference>
<dbReference type="InterPro" id="IPR005135">
    <property type="entry name" value="Endo/exonuclease/phosphatase"/>
</dbReference>
<reference evidence="2 3" key="1">
    <citation type="submission" date="2016-03" db="EMBL/GenBank/DDBJ databases">
        <title>Photobacterium proteolyticum sp. nov. a protease producing bacterium isolated from ocean sediments of Laizhou Bay.</title>
        <authorList>
            <person name="Li Y."/>
        </authorList>
    </citation>
    <scope>NUCLEOTIDE SEQUENCE [LARGE SCALE GENOMIC DNA]</scope>
    <source>
        <strain evidence="2 3">R-40508</strain>
    </source>
</reference>
<gene>
    <name evidence="2" type="ORF">A3K86_15895</name>
</gene>
<comment type="caution">
    <text evidence="2">The sequence shown here is derived from an EMBL/GenBank/DDBJ whole genome shotgun (WGS) entry which is preliminary data.</text>
</comment>
<dbReference type="PANTHER" id="PTHR41349:SF1">
    <property type="entry name" value="PROTEIN CBG08683"/>
    <property type="match status" value="1"/>
</dbReference>
<name>A0A178K8X6_9GAMM</name>
<dbReference type="PROSITE" id="PS51257">
    <property type="entry name" value="PROKAR_LIPOPROTEIN"/>
    <property type="match status" value="1"/>
</dbReference>
<dbReference type="OrthoDB" id="3414047at2"/>
<dbReference type="PANTHER" id="PTHR41349">
    <property type="match status" value="1"/>
</dbReference>
<sequence>MKKALISLVIAGALIGCDDTQTEQTTQVKVLTANLWHDLNKGYDAGLAEMKHSQADIIFTQESDGVNARLAEDLNMHMWQGPDGRASIGILSKFPITKVFDGEGEGLDQDRGHQIGALLDINGRDVIVWNNHLDWKEYTTVSPRGIQGNGTTFDGCTPVSDNAELDRLNEQSKRPNQVRNKLHQLKPYLDNNTLVISGGDFNEASGLDWTDASAALFDHKGISHDFLSHRLLRQAGLKDSFRELYPDANRYPGITWPFRNADSWTTGANVVKSCQRAIDDRDRIDFIYYNPADGVKLDKVAFIGPRYSTYFKAPHGSDFTTYEPHEGIQVDASGEPTYAINDFPSDHLWYSATFNIKTPNKTSKKPSLNFNPKFENTLLGTDGTNLTVGFNISNWQHHEAERDYWLFITSHAASPSSYSGGRVAIKQKPDTKHPLAVTVDETFLRSLKANEQKLQLRLFTMSGPSPKILASKTFTLDEIEKIVDVKVPTVSINNGQSLNINAAIPFSWENATQNPNQWIGIYTKGQSVSEQSKGWLYTRTDLTETSSLADWHSKPSKGNEQGSVTLPSLKTLLQARMPNAKAGEYDFYLFGDSDGKSSVLAKQTVTVTD</sequence>
<dbReference type="EMBL" id="LVHF01000029">
    <property type="protein sequence ID" value="OAN13142.1"/>
    <property type="molecule type" value="Genomic_DNA"/>
</dbReference>
<evidence type="ECO:0000313" key="3">
    <source>
        <dbReference type="Proteomes" id="UP000078503"/>
    </source>
</evidence>
<dbReference type="InterPro" id="IPR036691">
    <property type="entry name" value="Endo/exonu/phosph_ase_sf"/>
</dbReference>
<dbReference type="Pfam" id="PF03372">
    <property type="entry name" value="Exo_endo_phos"/>
    <property type="match status" value="1"/>
</dbReference>
<dbReference type="Gene3D" id="3.60.10.10">
    <property type="entry name" value="Endonuclease/exonuclease/phosphatase"/>
    <property type="match status" value="1"/>
</dbReference>
<proteinExistence type="predicted"/>